<dbReference type="AlphaFoldDB" id="A0AAD1XFA0"/>
<dbReference type="SUPFAM" id="SSF56784">
    <property type="entry name" value="HAD-like"/>
    <property type="match status" value="1"/>
</dbReference>
<gene>
    <name evidence="3" type="ORF">ECRASSUSDP1_LOCUS11111</name>
</gene>
<comment type="caution">
    <text evidence="3">The sequence shown here is derived from an EMBL/GenBank/DDBJ whole genome shotgun (WGS) entry which is preliminary data.</text>
</comment>
<dbReference type="Gene3D" id="3.40.50.1000">
    <property type="entry name" value="HAD superfamily/HAD-like"/>
    <property type="match status" value="1"/>
</dbReference>
<dbReference type="InterPro" id="IPR050365">
    <property type="entry name" value="TIM50"/>
</dbReference>
<reference evidence="3" key="1">
    <citation type="submission" date="2023-07" db="EMBL/GenBank/DDBJ databases">
        <authorList>
            <consortium name="AG Swart"/>
            <person name="Singh M."/>
            <person name="Singh A."/>
            <person name="Seah K."/>
            <person name="Emmerich C."/>
        </authorList>
    </citation>
    <scope>NUCLEOTIDE SEQUENCE</scope>
    <source>
        <strain evidence="3">DP1</strain>
    </source>
</reference>
<feature type="region of interest" description="Disordered" evidence="1">
    <location>
        <begin position="1"/>
        <end position="20"/>
    </location>
</feature>
<dbReference type="InterPro" id="IPR011948">
    <property type="entry name" value="Dullard_phosphatase"/>
</dbReference>
<dbReference type="NCBIfam" id="TIGR02251">
    <property type="entry name" value="HIF-SF_euk"/>
    <property type="match status" value="1"/>
</dbReference>
<accession>A0AAD1XFA0</accession>
<dbReference type="GO" id="GO:0016791">
    <property type="term" value="F:phosphatase activity"/>
    <property type="evidence" value="ECO:0007669"/>
    <property type="project" value="InterPro"/>
</dbReference>
<dbReference type="EMBL" id="CAMPGE010010964">
    <property type="protein sequence ID" value="CAI2369808.1"/>
    <property type="molecule type" value="Genomic_DNA"/>
</dbReference>
<feature type="compositionally biased region" description="Low complexity" evidence="1">
    <location>
        <begin position="7"/>
        <end position="16"/>
    </location>
</feature>
<organism evidence="3 4">
    <name type="scientific">Euplotes crassus</name>
    <dbReference type="NCBI Taxonomy" id="5936"/>
    <lineage>
        <taxon>Eukaryota</taxon>
        <taxon>Sar</taxon>
        <taxon>Alveolata</taxon>
        <taxon>Ciliophora</taxon>
        <taxon>Intramacronucleata</taxon>
        <taxon>Spirotrichea</taxon>
        <taxon>Hypotrichia</taxon>
        <taxon>Euplotida</taxon>
        <taxon>Euplotidae</taxon>
        <taxon>Moneuplotes</taxon>
    </lineage>
</organism>
<dbReference type="Proteomes" id="UP001295684">
    <property type="component" value="Unassembled WGS sequence"/>
</dbReference>
<evidence type="ECO:0000313" key="4">
    <source>
        <dbReference type="Proteomes" id="UP001295684"/>
    </source>
</evidence>
<dbReference type="InterPro" id="IPR023214">
    <property type="entry name" value="HAD_sf"/>
</dbReference>
<dbReference type="FunFam" id="3.40.50.1000:FF:000093">
    <property type="entry name" value="NLI interacting factor-like phosphatase family protein"/>
    <property type="match status" value="1"/>
</dbReference>
<feature type="domain" description="FCP1 homology" evidence="2">
    <location>
        <begin position="61"/>
        <end position="222"/>
    </location>
</feature>
<evidence type="ECO:0000313" key="3">
    <source>
        <dbReference type="EMBL" id="CAI2369808.1"/>
    </source>
</evidence>
<dbReference type="PROSITE" id="PS50969">
    <property type="entry name" value="FCP1"/>
    <property type="match status" value="1"/>
</dbReference>
<sequence length="352" mass="40857">MQQTYYSRGNKSSSRSLSRRNLKTLNTEKRLSPMLHSKFLKGNNTIFQPAKIHLLDSQSEENLGKKTLVLDLDETLIHSSFTLVPDADMVVSIPSEFDCKPKNVFVKIRPGAFKFIQKCSEIYEVVFFTASTEEYACEIVKKLDKDNIGFQYLSRKHCKLNRLKHYIKDLSRLGRSLKDVIIIDNTPVAYMLNKANAIPIKSWYSDINDKELLKLLPLLRKLSQVDDVRDHIKSMLESSKPIQIPRSILSSHTVKHRSNKIDNELQLQMKKNTVLNPIAFRHLKSIEKKPKILVKDYFIIRKTNFRKPKINQLFTSESDSEKAKTERAKFERLLKEINQDPNLFGFKNTPCV</sequence>
<name>A0AAD1XFA0_EUPCR</name>
<dbReference type="Pfam" id="PF03031">
    <property type="entry name" value="NIF"/>
    <property type="match status" value="1"/>
</dbReference>
<protein>
    <recommendedName>
        <fullName evidence="2">FCP1 homology domain-containing protein</fullName>
    </recommendedName>
</protein>
<proteinExistence type="predicted"/>
<evidence type="ECO:0000259" key="2">
    <source>
        <dbReference type="PROSITE" id="PS50969"/>
    </source>
</evidence>
<dbReference type="SMART" id="SM00577">
    <property type="entry name" value="CPDc"/>
    <property type="match status" value="1"/>
</dbReference>
<keyword evidence="4" id="KW-1185">Reference proteome</keyword>
<dbReference type="PANTHER" id="PTHR12210">
    <property type="entry name" value="DULLARD PROTEIN PHOSPHATASE"/>
    <property type="match status" value="1"/>
</dbReference>
<dbReference type="CDD" id="cd07521">
    <property type="entry name" value="HAD_FCP1-like"/>
    <property type="match status" value="1"/>
</dbReference>
<dbReference type="InterPro" id="IPR036412">
    <property type="entry name" value="HAD-like_sf"/>
</dbReference>
<evidence type="ECO:0000256" key="1">
    <source>
        <dbReference type="SAM" id="MobiDB-lite"/>
    </source>
</evidence>
<dbReference type="InterPro" id="IPR004274">
    <property type="entry name" value="FCP1_dom"/>
</dbReference>